<organism evidence="3 4">
    <name type="scientific">Hymenolepis diminuta</name>
    <name type="common">Rat tapeworm</name>
    <dbReference type="NCBI Taxonomy" id="6216"/>
    <lineage>
        <taxon>Eukaryota</taxon>
        <taxon>Metazoa</taxon>
        <taxon>Spiralia</taxon>
        <taxon>Lophotrochozoa</taxon>
        <taxon>Platyhelminthes</taxon>
        <taxon>Cestoda</taxon>
        <taxon>Eucestoda</taxon>
        <taxon>Cyclophyllidea</taxon>
        <taxon>Hymenolepididae</taxon>
        <taxon>Hymenolepis</taxon>
    </lineage>
</organism>
<dbReference type="SMART" id="SM00192">
    <property type="entry name" value="LDLa"/>
    <property type="match status" value="1"/>
</dbReference>
<proteinExistence type="predicted"/>
<dbReference type="Gene3D" id="4.10.400.10">
    <property type="entry name" value="Low-density Lipoprotein Receptor"/>
    <property type="match status" value="1"/>
</dbReference>
<dbReference type="InterPro" id="IPR036055">
    <property type="entry name" value="LDL_receptor-like_sf"/>
</dbReference>
<dbReference type="InterPro" id="IPR023415">
    <property type="entry name" value="LDLR_class-A_CS"/>
</dbReference>
<dbReference type="InterPro" id="IPR002172">
    <property type="entry name" value="LDrepeatLR_classA_rpt"/>
</dbReference>
<accession>A0A564Z607</accession>
<reference evidence="3 4" key="1">
    <citation type="submission" date="2019-07" db="EMBL/GenBank/DDBJ databases">
        <authorList>
            <person name="Jastrzebski P J."/>
            <person name="Paukszto L."/>
            <person name="Jastrzebski P J."/>
        </authorList>
    </citation>
    <scope>NUCLEOTIDE SEQUENCE [LARGE SCALE GENOMIC DNA]</scope>
    <source>
        <strain evidence="3 4">WMS-il1</strain>
    </source>
</reference>
<comment type="caution">
    <text evidence="2">Lacks conserved residue(s) required for the propagation of feature annotation.</text>
</comment>
<dbReference type="CDD" id="cd00112">
    <property type="entry name" value="LDLa"/>
    <property type="match status" value="1"/>
</dbReference>
<gene>
    <name evidence="3" type="ORF">WMSIL1_LOCUS12844</name>
</gene>
<feature type="non-terminal residue" evidence="3">
    <location>
        <position position="1"/>
    </location>
</feature>
<dbReference type="Proteomes" id="UP000321570">
    <property type="component" value="Unassembled WGS sequence"/>
</dbReference>
<dbReference type="EMBL" id="CABIJS010000666">
    <property type="protein sequence ID" value="VUZ54759.1"/>
    <property type="molecule type" value="Genomic_DNA"/>
</dbReference>
<dbReference type="PROSITE" id="PS01209">
    <property type="entry name" value="LDLRA_1"/>
    <property type="match status" value="1"/>
</dbReference>
<dbReference type="SUPFAM" id="SSF57424">
    <property type="entry name" value="LDL receptor-like module"/>
    <property type="match status" value="1"/>
</dbReference>
<name>A0A564Z607_HYMDI</name>
<keyword evidence="4" id="KW-1185">Reference proteome</keyword>
<evidence type="ECO:0000256" key="1">
    <source>
        <dbReference type="ARBA" id="ARBA00023157"/>
    </source>
</evidence>
<evidence type="ECO:0000313" key="3">
    <source>
        <dbReference type="EMBL" id="VUZ54759.1"/>
    </source>
</evidence>
<evidence type="ECO:0000313" key="4">
    <source>
        <dbReference type="Proteomes" id="UP000321570"/>
    </source>
</evidence>
<feature type="disulfide bond" evidence="2">
    <location>
        <begin position="51"/>
        <end position="63"/>
    </location>
</feature>
<evidence type="ECO:0000256" key="2">
    <source>
        <dbReference type="PROSITE-ProRule" id="PRU00124"/>
    </source>
</evidence>
<sequence length="161" mass="17823">RDPRFRLSRFNDSAILVSAPYGLRDSDDVRIECVTTVGDKGEVVININNTCGLGYTRCRDGTCIPTHQICDGTSHCHDNSDEDSRFCREPIRLPSRPGIIITPPIISILAWRPFEFTCVNSDGSRVDAVFKKDGSPVDGDPRFRVNRFNGSALYVSASEGL</sequence>
<feature type="disulfide bond" evidence="2">
    <location>
        <begin position="58"/>
        <end position="76"/>
    </location>
</feature>
<protein>
    <submittedName>
        <fullName evidence="3">Uncharacterized protein</fullName>
    </submittedName>
</protein>
<feature type="non-terminal residue" evidence="3">
    <location>
        <position position="161"/>
    </location>
</feature>
<keyword evidence="1 2" id="KW-1015">Disulfide bond</keyword>
<dbReference type="AlphaFoldDB" id="A0A564Z607"/>
<dbReference type="Pfam" id="PF00057">
    <property type="entry name" value="Ldl_recept_a"/>
    <property type="match status" value="1"/>
</dbReference>
<dbReference type="PROSITE" id="PS50068">
    <property type="entry name" value="LDLRA_2"/>
    <property type="match status" value="1"/>
</dbReference>